<dbReference type="NCBIfam" id="TIGR00229">
    <property type="entry name" value="sensory_box"/>
    <property type="match status" value="2"/>
</dbReference>
<dbReference type="InterPro" id="IPR001633">
    <property type="entry name" value="EAL_dom"/>
</dbReference>
<dbReference type="CDD" id="cd00130">
    <property type="entry name" value="PAS"/>
    <property type="match status" value="2"/>
</dbReference>
<dbReference type="InterPro" id="IPR035919">
    <property type="entry name" value="EAL_sf"/>
</dbReference>
<dbReference type="InterPro" id="IPR013655">
    <property type="entry name" value="PAS_fold_3"/>
</dbReference>
<dbReference type="PROSITE" id="PS50883">
    <property type="entry name" value="EAL"/>
    <property type="match status" value="1"/>
</dbReference>
<comment type="caution">
    <text evidence="5">The sequence shown here is derived from an EMBL/GenBank/DDBJ whole genome shotgun (WGS) entry which is preliminary data.</text>
</comment>
<dbReference type="PROSITE" id="PS50887">
    <property type="entry name" value="GGDEF"/>
    <property type="match status" value="1"/>
</dbReference>
<evidence type="ECO:0000313" key="5">
    <source>
        <dbReference type="EMBL" id="OWW18305.1"/>
    </source>
</evidence>
<dbReference type="InterPro" id="IPR000014">
    <property type="entry name" value="PAS"/>
</dbReference>
<dbReference type="InterPro" id="IPR000160">
    <property type="entry name" value="GGDEF_dom"/>
</dbReference>
<dbReference type="PROSITE" id="PS50113">
    <property type="entry name" value="PAC"/>
    <property type="match status" value="2"/>
</dbReference>
<dbReference type="NCBIfam" id="TIGR00254">
    <property type="entry name" value="GGDEF"/>
    <property type="match status" value="1"/>
</dbReference>
<dbReference type="Pfam" id="PF08447">
    <property type="entry name" value="PAS_3"/>
    <property type="match status" value="1"/>
</dbReference>
<feature type="domain" description="EAL" evidence="3">
    <location>
        <begin position="439"/>
        <end position="693"/>
    </location>
</feature>
<dbReference type="SUPFAM" id="SSF55785">
    <property type="entry name" value="PYP-like sensor domain (PAS domain)"/>
    <property type="match status" value="2"/>
</dbReference>
<keyword evidence="6" id="KW-1185">Reference proteome</keyword>
<dbReference type="EMBL" id="LSTO01000011">
    <property type="protein sequence ID" value="OWW18305.1"/>
    <property type="molecule type" value="Genomic_DNA"/>
</dbReference>
<dbReference type="SUPFAM" id="SSF141868">
    <property type="entry name" value="EAL domain-like"/>
    <property type="match status" value="1"/>
</dbReference>
<dbReference type="RefSeq" id="WP_088710533.1">
    <property type="nucleotide sequence ID" value="NZ_LSTO01000011.1"/>
</dbReference>
<dbReference type="GO" id="GO:0003824">
    <property type="term" value="F:catalytic activity"/>
    <property type="evidence" value="ECO:0007669"/>
    <property type="project" value="UniProtKB-ARBA"/>
</dbReference>
<dbReference type="PROSITE" id="PS50112">
    <property type="entry name" value="PAS"/>
    <property type="match status" value="2"/>
</dbReference>
<dbReference type="Pfam" id="PF00989">
    <property type="entry name" value="PAS"/>
    <property type="match status" value="1"/>
</dbReference>
<dbReference type="Gene3D" id="2.10.70.100">
    <property type="match status" value="1"/>
</dbReference>
<organism evidence="5 6">
    <name type="scientific">Noviherbaspirillum denitrificans</name>
    <dbReference type="NCBI Taxonomy" id="1968433"/>
    <lineage>
        <taxon>Bacteria</taxon>
        <taxon>Pseudomonadati</taxon>
        <taxon>Pseudomonadota</taxon>
        <taxon>Betaproteobacteria</taxon>
        <taxon>Burkholderiales</taxon>
        <taxon>Oxalobacteraceae</taxon>
        <taxon>Noviherbaspirillum</taxon>
    </lineage>
</organism>
<dbReference type="FunFam" id="3.30.70.270:FF:000001">
    <property type="entry name" value="Diguanylate cyclase domain protein"/>
    <property type="match status" value="1"/>
</dbReference>
<feature type="domain" description="GGDEF" evidence="4">
    <location>
        <begin position="297"/>
        <end position="430"/>
    </location>
</feature>
<dbReference type="Gene3D" id="3.30.450.20">
    <property type="entry name" value="PAS domain"/>
    <property type="match status" value="2"/>
</dbReference>
<dbReference type="SMART" id="SM00091">
    <property type="entry name" value="PAS"/>
    <property type="match status" value="2"/>
</dbReference>
<evidence type="ECO:0008006" key="7">
    <source>
        <dbReference type="Google" id="ProtNLM"/>
    </source>
</evidence>
<dbReference type="InterPro" id="IPR000700">
    <property type="entry name" value="PAS-assoc_C"/>
</dbReference>
<protein>
    <recommendedName>
        <fullName evidence="7">Diguanylate cyclase</fullName>
    </recommendedName>
</protein>
<evidence type="ECO:0000259" key="3">
    <source>
        <dbReference type="PROSITE" id="PS50883"/>
    </source>
</evidence>
<dbReference type="Gene3D" id="3.30.70.270">
    <property type="match status" value="1"/>
</dbReference>
<dbReference type="PANTHER" id="PTHR44757">
    <property type="entry name" value="DIGUANYLATE CYCLASE DGCP"/>
    <property type="match status" value="1"/>
</dbReference>
<gene>
    <name evidence="5" type="ORF">AYR66_01645</name>
</gene>
<dbReference type="Proteomes" id="UP000197535">
    <property type="component" value="Unassembled WGS sequence"/>
</dbReference>
<dbReference type="SMART" id="SM00267">
    <property type="entry name" value="GGDEF"/>
    <property type="match status" value="1"/>
</dbReference>
<dbReference type="Gene3D" id="3.20.20.450">
    <property type="entry name" value="EAL domain"/>
    <property type="match status" value="1"/>
</dbReference>
<proteinExistence type="predicted"/>
<dbReference type="SUPFAM" id="SSF55073">
    <property type="entry name" value="Nucleotide cyclase"/>
    <property type="match status" value="1"/>
</dbReference>
<dbReference type="OrthoDB" id="9813903at2"/>
<sequence length="697" mass="78041">MRRTLEIYRSIAEQAAYSIFFTDEQSRVIYQNPEALNTFGFSDEEISGQRLHDKIHHHHPDGTPVPIEQCKIYRAAVFGETERNFTWLVSRKDGSHFYASCTAAPVFFEGERIGATFFATDITEKKAAEDALARSTEELKLATEAASLGLFDYSFETDELRWTDQNKEHFGLPPEAQASVAILFAQIHPDDRERARQILAAAVKSGGEGRFELEFRTIDQRNGRVRWIVARGRVLFDADGKPTRRIGTTIDATERKQTEKRLLEASQHDSLTGLPNRALLFEYCGHLIAMANRAQTGGGAVLFIDLDRFKPINDLYGHETGDKVLQEVARRLQSCTRKEDIVSRLGGDEFIVVLPRVDSAYGPVTVAENLLSSIGQPIHVGDLQLSVTPSIGISLFPTHSSELETLIRCADLAMYSAKRVGRNNFTIYSPGLDEHANEFLRLEIRLKQALQSNGLMLFYQPIMDVQSGHLAGVEALVRLRDENGQLRSPNDFIPIAESAGLINQLGEWVAAEACRQHERWREAGLPPLSISINISSSQFRQRTFASHLAEAIDRYGIDPACLQVEITESAVMDNLPAAIAALNEIRSTGIRIALDDFGTGYSSLNYLSSLPLDKLKIDQSFIKKIVSHRPSRSITDAILALGRSLNLKVVGEGIESEQAMDYLREHGCDQAQGYLFSHPLPPKDFEAWYWNRARQLH</sequence>
<dbReference type="InterPro" id="IPR035965">
    <property type="entry name" value="PAS-like_dom_sf"/>
</dbReference>
<dbReference type="InterPro" id="IPR001610">
    <property type="entry name" value="PAC"/>
</dbReference>
<feature type="domain" description="PAC" evidence="2">
    <location>
        <begin position="211"/>
        <end position="264"/>
    </location>
</feature>
<dbReference type="CDD" id="cd01949">
    <property type="entry name" value="GGDEF"/>
    <property type="match status" value="1"/>
</dbReference>
<dbReference type="InterPro" id="IPR052155">
    <property type="entry name" value="Biofilm_reg_signaling"/>
</dbReference>
<dbReference type="InterPro" id="IPR043128">
    <property type="entry name" value="Rev_trsase/Diguanyl_cyclase"/>
</dbReference>
<dbReference type="PANTHER" id="PTHR44757:SF2">
    <property type="entry name" value="BIOFILM ARCHITECTURE MAINTENANCE PROTEIN MBAA"/>
    <property type="match status" value="1"/>
</dbReference>
<evidence type="ECO:0000259" key="2">
    <source>
        <dbReference type="PROSITE" id="PS50113"/>
    </source>
</evidence>
<dbReference type="InterPro" id="IPR013767">
    <property type="entry name" value="PAS_fold"/>
</dbReference>
<dbReference type="AlphaFoldDB" id="A0A254T6T7"/>
<feature type="domain" description="PAS" evidence="1">
    <location>
        <begin position="135"/>
        <end position="206"/>
    </location>
</feature>
<reference evidence="5 6" key="1">
    <citation type="submission" date="2016-02" db="EMBL/GenBank/DDBJ databases">
        <authorList>
            <person name="Wen L."/>
            <person name="He K."/>
            <person name="Yang H."/>
        </authorList>
    </citation>
    <scope>NUCLEOTIDE SEQUENCE [LARGE SCALE GENOMIC DNA]</scope>
    <source>
        <strain evidence="5 6">TSA40</strain>
    </source>
</reference>
<feature type="domain" description="PAC" evidence="2">
    <location>
        <begin position="83"/>
        <end position="134"/>
    </location>
</feature>
<dbReference type="Pfam" id="PF00990">
    <property type="entry name" value="GGDEF"/>
    <property type="match status" value="1"/>
</dbReference>
<dbReference type="InterPro" id="IPR029787">
    <property type="entry name" value="Nucleotide_cyclase"/>
</dbReference>
<dbReference type="CDD" id="cd01948">
    <property type="entry name" value="EAL"/>
    <property type="match status" value="1"/>
</dbReference>
<feature type="domain" description="PAS" evidence="1">
    <location>
        <begin position="4"/>
        <end position="61"/>
    </location>
</feature>
<dbReference type="Pfam" id="PF00563">
    <property type="entry name" value="EAL"/>
    <property type="match status" value="1"/>
</dbReference>
<name>A0A254T6T7_9BURK</name>
<dbReference type="SMART" id="SM00052">
    <property type="entry name" value="EAL"/>
    <property type="match status" value="1"/>
</dbReference>
<dbReference type="GO" id="GO:0006355">
    <property type="term" value="P:regulation of DNA-templated transcription"/>
    <property type="evidence" value="ECO:0007669"/>
    <property type="project" value="InterPro"/>
</dbReference>
<evidence type="ECO:0000259" key="1">
    <source>
        <dbReference type="PROSITE" id="PS50112"/>
    </source>
</evidence>
<evidence type="ECO:0000313" key="6">
    <source>
        <dbReference type="Proteomes" id="UP000197535"/>
    </source>
</evidence>
<evidence type="ECO:0000259" key="4">
    <source>
        <dbReference type="PROSITE" id="PS50887"/>
    </source>
</evidence>
<accession>A0A254T6T7</accession>
<dbReference type="SMART" id="SM00086">
    <property type="entry name" value="PAC"/>
    <property type="match status" value="2"/>
</dbReference>